<protein>
    <submittedName>
        <fullName evidence="1">Uncharacterized protein</fullName>
    </submittedName>
</protein>
<organism evidence="1">
    <name type="scientific">marine sediment metagenome</name>
    <dbReference type="NCBI Taxonomy" id="412755"/>
    <lineage>
        <taxon>unclassified sequences</taxon>
        <taxon>metagenomes</taxon>
        <taxon>ecological metagenomes</taxon>
    </lineage>
</organism>
<comment type="caution">
    <text evidence="1">The sequence shown here is derived from an EMBL/GenBank/DDBJ whole genome shotgun (WGS) entry which is preliminary data.</text>
</comment>
<reference evidence="1" key="1">
    <citation type="journal article" date="2014" name="Front. Microbiol.">
        <title>High frequency of phylogenetically diverse reductive dehalogenase-homologous genes in deep subseafloor sedimentary metagenomes.</title>
        <authorList>
            <person name="Kawai M."/>
            <person name="Futagami T."/>
            <person name="Toyoda A."/>
            <person name="Takaki Y."/>
            <person name="Nishi S."/>
            <person name="Hori S."/>
            <person name="Arai W."/>
            <person name="Tsubouchi T."/>
            <person name="Morono Y."/>
            <person name="Uchiyama I."/>
            <person name="Ito T."/>
            <person name="Fujiyama A."/>
            <person name="Inagaki F."/>
            <person name="Takami H."/>
        </authorList>
    </citation>
    <scope>NUCLEOTIDE SEQUENCE</scope>
    <source>
        <strain evidence="1">Expedition CK06-06</strain>
    </source>
</reference>
<evidence type="ECO:0000313" key="1">
    <source>
        <dbReference type="EMBL" id="GAI85768.1"/>
    </source>
</evidence>
<dbReference type="EMBL" id="BARW01011282">
    <property type="protein sequence ID" value="GAI85768.1"/>
    <property type="molecule type" value="Genomic_DNA"/>
</dbReference>
<feature type="non-terminal residue" evidence="1">
    <location>
        <position position="1"/>
    </location>
</feature>
<name>X1RYN1_9ZZZZ</name>
<feature type="non-terminal residue" evidence="1">
    <location>
        <position position="249"/>
    </location>
</feature>
<dbReference type="AlphaFoldDB" id="X1RYN1"/>
<sequence length="249" mass="28091">VFDSEAAEEEGYWYSRYNMGTLAMISGLGEAFMPDMDMMMMAMRMADADFDPMGEGMDYGDGNHPMAPMNPSLLQVVYKSGSPYYTQPFDVNDFATQRWDPATFDRALTGLATGHLIIKEVEWARGFHVDDHFGVPTDNFGAQWRFIGSVLVLESKMQAMYFLKNRSQFDLSDGGDYVMLWALSDLGNVLESDKLLYSESNRYKDPEAAKMFLDAADMMFSEVKDKTASSTMEKSLAIQSFVWYAASTN</sequence>
<proteinExistence type="predicted"/>
<gene>
    <name evidence="1" type="ORF">S12H4_21823</name>
</gene>
<accession>X1RYN1</accession>